<comment type="caution">
    <text evidence="6">The sequence shown here is derived from an EMBL/GenBank/DDBJ whole genome shotgun (WGS) entry which is preliminary data.</text>
</comment>
<proteinExistence type="predicted"/>
<evidence type="ECO:0000259" key="5">
    <source>
        <dbReference type="Pfam" id="PF10516"/>
    </source>
</evidence>
<feature type="compositionally biased region" description="Basic and acidic residues" evidence="4">
    <location>
        <begin position="502"/>
        <end position="524"/>
    </location>
</feature>
<evidence type="ECO:0000256" key="1">
    <source>
        <dbReference type="ARBA" id="ARBA00022737"/>
    </source>
</evidence>
<feature type="domain" description="Tetratricopeptide SHNi-TPR" evidence="5">
    <location>
        <begin position="296"/>
        <end position="333"/>
    </location>
</feature>
<evidence type="ECO:0000256" key="3">
    <source>
        <dbReference type="SAM" id="Coils"/>
    </source>
</evidence>
<gene>
    <name evidence="6" type="ORF">FALBO_13135</name>
</gene>
<dbReference type="AlphaFoldDB" id="A0A8H4P5P0"/>
<protein>
    <submittedName>
        <fullName evidence="6">Hat1-interacting factor 1</fullName>
    </submittedName>
</protein>
<feature type="region of interest" description="Disordered" evidence="4">
    <location>
        <begin position="270"/>
        <end position="290"/>
    </location>
</feature>
<feature type="region of interest" description="Disordered" evidence="4">
    <location>
        <begin position="1"/>
        <end position="81"/>
    </location>
</feature>
<dbReference type="GO" id="GO:0006335">
    <property type="term" value="P:DNA replication-dependent chromatin assembly"/>
    <property type="evidence" value="ECO:0007669"/>
    <property type="project" value="TreeGrafter"/>
</dbReference>
<feature type="coiled-coil region" evidence="3">
    <location>
        <begin position="377"/>
        <end position="434"/>
    </location>
</feature>
<evidence type="ECO:0000313" key="7">
    <source>
        <dbReference type="Proteomes" id="UP000554235"/>
    </source>
</evidence>
<dbReference type="GO" id="GO:0034080">
    <property type="term" value="P:CENP-A containing chromatin assembly"/>
    <property type="evidence" value="ECO:0007669"/>
    <property type="project" value="TreeGrafter"/>
</dbReference>
<keyword evidence="1" id="KW-0677">Repeat</keyword>
<feature type="compositionally biased region" description="Low complexity" evidence="4">
    <location>
        <begin position="491"/>
        <end position="501"/>
    </location>
</feature>
<dbReference type="SUPFAM" id="SSF48452">
    <property type="entry name" value="TPR-like"/>
    <property type="match status" value="1"/>
</dbReference>
<accession>A0A8H4P5P0</accession>
<keyword evidence="2" id="KW-0802">TPR repeat</keyword>
<evidence type="ECO:0000313" key="6">
    <source>
        <dbReference type="EMBL" id="KAF4460095.1"/>
    </source>
</evidence>
<feature type="region of interest" description="Disordered" evidence="4">
    <location>
        <begin position="150"/>
        <end position="247"/>
    </location>
</feature>
<feature type="compositionally biased region" description="Basic and acidic residues" evidence="4">
    <location>
        <begin position="462"/>
        <end position="475"/>
    </location>
</feature>
<dbReference type="Gene3D" id="1.25.40.10">
    <property type="entry name" value="Tetratricopeptide repeat domain"/>
    <property type="match status" value="1"/>
</dbReference>
<organism evidence="6 7">
    <name type="scientific">Fusarium albosuccineum</name>
    <dbReference type="NCBI Taxonomy" id="1237068"/>
    <lineage>
        <taxon>Eukaryota</taxon>
        <taxon>Fungi</taxon>
        <taxon>Dikarya</taxon>
        <taxon>Ascomycota</taxon>
        <taxon>Pezizomycotina</taxon>
        <taxon>Sordariomycetes</taxon>
        <taxon>Hypocreomycetidae</taxon>
        <taxon>Hypocreales</taxon>
        <taxon>Nectriaceae</taxon>
        <taxon>Fusarium</taxon>
        <taxon>Fusarium decemcellulare species complex</taxon>
    </lineage>
</organism>
<keyword evidence="7" id="KW-1185">Reference proteome</keyword>
<dbReference type="GO" id="GO:0042393">
    <property type="term" value="F:histone binding"/>
    <property type="evidence" value="ECO:0007669"/>
    <property type="project" value="TreeGrafter"/>
</dbReference>
<dbReference type="OrthoDB" id="5587616at2759"/>
<feature type="compositionally biased region" description="Basic and acidic residues" evidence="4">
    <location>
        <begin position="170"/>
        <end position="184"/>
    </location>
</feature>
<feature type="compositionally biased region" description="Basic and acidic residues" evidence="4">
    <location>
        <begin position="15"/>
        <end position="33"/>
    </location>
</feature>
<dbReference type="InterPro" id="IPR051730">
    <property type="entry name" value="NASP-like"/>
</dbReference>
<evidence type="ECO:0000256" key="2">
    <source>
        <dbReference type="ARBA" id="ARBA00022803"/>
    </source>
</evidence>
<feature type="compositionally biased region" description="Acidic residues" evidence="4">
    <location>
        <begin position="222"/>
        <end position="246"/>
    </location>
</feature>
<reference evidence="6 7" key="1">
    <citation type="submission" date="2020-01" db="EMBL/GenBank/DDBJ databases">
        <title>Identification and distribution of gene clusters putatively required for synthesis of sphingolipid metabolism inhibitors in phylogenetically diverse species of the filamentous fungus Fusarium.</title>
        <authorList>
            <person name="Kim H.-S."/>
            <person name="Busman M."/>
            <person name="Brown D.W."/>
            <person name="Divon H."/>
            <person name="Uhlig S."/>
            <person name="Proctor R.H."/>
        </authorList>
    </citation>
    <scope>NUCLEOTIDE SEQUENCE [LARGE SCALE GENOMIC DNA]</scope>
    <source>
        <strain evidence="6 7">NRRL 20459</strain>
    </source>
</reference>
<dbReference type="EMBL" id="JAADYS010002017">
    <property type="protein sequence ID" value="KAF4460095.1"/>
    <property type="molecule type" value="Genomic_DNA"/>
</dbReference>
<feature type="region of interest" description="Disordered" evidence="4">
    <location>
        <begin position="461"/>
        <end position="524"/>
    </location>
</feature>
<dbReference type="Pfam" id="PF10516">
    <property type="entry name" value="SHNi-TPR"/>
    <property type="match status" value="1"/>
</dbReference>
<dbReference type="Proteomes" id="UP000554235">
    <property type="component" value="Unassembled WGS sequence"/>
</dbReference>
<sequence length="524" mass="56722">MADATEQTAAPVVDETAKTIDEPQEPAVEKPVDDPTATSNEAPADDYAKLADQTESATITPAVGTPNVDTPNTDFLIANDQDPNSKKVTLADLCAKGTALYAQKNFEEAAEVFSRASILQAEINGETAPENAEILFHYGRSLFKVGQSKSDVLGGPTAAEQRKKVTGSENKSKKPARTEAEKVTQEGVAIVAEQKEGEKKQAEASKSDSNAKKPLFQFTGDENFDDSDEEEQGAEGEEEEEEDDDLATAFEILDLARVCYLKRLEALDNEVEESGKGKEVAEGDSPTVRHVKERLADTHDALAEISLENERYPNAIEDGRTSLKYKLELYPEESEIIAEAHFKLSLALEFASVTTPGDDGTNAKREEMDQSLRDEAVKEMELAIKSSKLKLQNKEVELATMASPEDNELARKSIQEMKEVIGDMEQRLVDLRNDPIDAKGLLGDDDNPLGGILGAAIGESAAETKARVDEAKKTATDLSGLVRKKNKDAPADAPVAAPEAESNGKRKAEEPAEDTEAKKAKVEA</sequence>
<name>A0A8H4P5P0_9HYPO</name>
<feature type="compositionally biased region" description="Basic and acidic residues" evidence="4">
    <location>
        <begin position="193"/>
        <end position="211"/>
    </location>
</feature>
<dbReference type="PANTHER" id="PTHR15081">
    <property type="entry name" value="NUCLEAR AUTOANTIGENIC SPERM PROTEIN NASP -RELATED"/>
    <property type="match status" value="1"/>
</dbReference>
<dbReference type="InterPro" id="IPR011990">
    <property type="entry name" value="TPR-like_helical_dom_sf"/>
</dbReference>
<dbReference type="PANTHER" id="PTHR15081:SF1">
    <property type="entry name" value="NUCLEAR AUTOANTIGENIC SPERM PROTEIN"/>
    <property type="match status" value="1"/>
</dbReference>
<evidence type="ECO:0000256" key="4">
    <source>
        <dbReference type="SAM" id="MobiDB-lite"/>
    </source>
</evidence>
<dbReference type="InterPro" id="IPR019544">
    <property type="entry name" value="Tetratricopeptide_SHNi-TPR_dom"/>
</dbReference>
<dbReference type="GO" id="GO:0005654">
    <property type="term" value="C:nucleoplasm"/>
    <property type="evidence" value="ECO:0007669"/>
    <property type="project" value="TreeGrafter"/>
</dbReference>
<keyword evidence="3" id="KW-0175">Coiled coil</keyword>